<evidence type="ECO:0000256" key="9">
    <source>
        <dbReference type="ARBA" id="ARBA00023015"/>
    </source>
</evidence>
<keyword evidence="6" id="KW-0507">mRNA processing</keyword>
<evidence type="ECO:0000256" key="15">
    <source>
        <dbReference type="SAM" id="MobiDB-lite"/>
    </source>
</evidence>
<keyword evidence="7" id="KW-0677">Repeat</keyword>
<dbReference type="GO" id="GO:0043021">
    <property type="term" value="F:ribonucleoprotein complex binding"/>
    <property type="evidence" value="ECO:0007669"/>
    <property type="project" value="TreeGrafter"/>
</dbReference>
<dbReference type="EMBL" id="JAPWTK010000007">
    <property type="protein sequence ID" value="KAJ8960796.1"/>
    <property type="molecule type" value="Genomic_DNA"/>
</dbReference>
<dbReference type="Gene3D" id="2.20.70.10">
    <property type="match status" value="1"/>
</dbReference>
<evidence type="ECO:0000256" key="4">
    <source>
        <dbReference type="ARBA" id="ARBA00022553"/>
    </source>
</evidence>
<reference evidence="17" key="1">
    <citation type="journal article" date="2023" name="Insect Mol. Biol.">
        <title>Genome sequencing provides insights into the evolution of gene families encoding plant cell wall-degrading enzymes in longhorned beetles.</title>
        <authorList>
            <person name="Shin N.R."/>
            <person name="Okamura Y."/>
            <person name="Kirsch R."/>
            <person name="Pauchet Y."/>
        </authorList>
    </citation>
    <scope>NUCLEOTIDE SEQUENCE</scope>
    <source>
        <strain evidence="17">AMC_N1</strain>
    </source>
</reference>
<evidence type="ECO:0000256" key="14">
    <source>
        <dbReference type="ARBA" id="ARBA00046362"/>
    </source>
</evidence>
<feature type="domain" description="WW" evidence="16">
    <location>
        <begin position="76"/>
        <end position="110"/>
    </location>
</feature>
<evidence type="ECO:0000256" key="6">
    <source>
        <dbReference type="ARBA" id="ARBA00022664"/>
    </source>
</evidence>
<name>A0AAV8ZB39_9CUCU</name>
<keyword evidence="4" id="KW-0597">Phosphoprotein</keyword>
<keyword evidence="8" id="KW-0391">Immunity</keyword>
<evidence type="ECO:0000313" key="18">
    <source>
        <dbReference type="Proteomes" id="UP001162162"/>
    </source>
</evidence>
<keyword evidence="10" id="KW-0804">Transcription</keyword>
<evidence type="ECO:0000256" key="2">
    <source>
        <dbReference type="ARBA" id="ARBA00004463"/>
    </source>
</evidence>
<keyword evidence="11" id="KW-0508">mRNA splicing</keyword>
<dbReference type="PANTHER" id="PTHR21737:SF3">
    <property type="entry name" value="POLYGLUTAMINE-BINDING PROTEIN 1"/>
    <property type="match status" value="1"/>
</dbReference>
<evidence type="ECO:0000259" key="16">
    <source>
        <dbReference type="PROSITE" id="PS50020"/>
    </source>
</evidence>
<evidence type="ECO:0000256" key="11">
    <source>
        <dbReference type="ARBA" id="ARBA00023187"/>
    </source>
</evidence>
<keyword evidence="12" id="KW-0539">Nucleus</keyword>
<evidence type="ECO:0000256" key="13">
    <source>
        <dbReference type="ARBA" id="ARBA00042167"/>
    </source>
</evidence>
<dbReference type="GO" id="GO:0005737">
    <property type="term" value="C:cytoplasm"/>
    <property type="evidence" value="ECO:0007669"/>
    <property type="project" value="TreeGrafter"/>
</dbReference>
<feature type="region of interest" description="Disordered" evidence="15">
    <location>
        <begin position="107"/>
        <end position="256"/>
    </location>
</feature>
<evidence type="ECO:0000256" key="12">
    <source>
        <dbReference type="ARBA" id="ARBA00023242"/>
    </source>
</evidence>
<comment type="subcellular location">
    <subcellularLocation>
        <location evidence="2">Cytoplasmic granule</location>
    </subcellularLocation>
    <subcellularLocation>
        <location evidence="1">Nucleus speckle</location>
    </subcellularLocation>
</comment>
<evidence type="ECO:0000256" key="3">
    <source>
        <dbReference type="ARBA" id="ARBA00021117"/>
    </source>
</evidence>
<dbReference type="GO" id="GO:0016607">
    <property type="term" value="C:nuclear speck"/>
    <property type="evidence" value="ECO:0007669"/>
    <property type="project" value="UniProtKB-SubCell"/>
</dbReference>
<dbReference type="PANTHER" id="PTHR21737">
    <property type="entry name" value="POLYGLUTAMINE BINDING PROTEIN 1/MARVEL MEMBRANE-ASSOCIATING DOMAIN CONTAINING 3"/>
    <property type="match status" value="1"/>
</dbReference>
<dbReference type="InterPro" id="IPR036020">
    <property type="entry name" value="WW_dom_sf"/>
</dbReference>
<feature type="compositionally biased region" description="Basic and acidic residues" evidence="15">
    <location>
        <begin position="121"/>
        <end position="155"/>
    </location>
</feature>
<dbReference type="GO" id="GO:0000380">
    <property type="term" value="P:alternative mRNA splicing, via spliceosome"/>
    <property type="evidence" value="ECO:0007669"/>
    <property type="project" value="TreeGrafter"/>
</dbReference>
<evidence type="ECO:0000256" key="10">
    <source>
        <dbReference type="ARBA" id="ARBA00023163"/>
    </source>
</evidence>
<dbReference type="InterPro" id="IPR001202">
    <property type="entry name" value="WW_dom"/>
</dbReference>
<dbReference type="GO" id="GO:0045087">
    <property type="term" value="P:innate immune response"/>
    <property type="evidence" value="ECO:0007669"/>
    <property type="project" value="UniProtKB-KW"/>
</dbReference>
<dbReference type="Gene3D" id="3.40.30.10">
    <property type="entry name" value="Glutaredoxin"/>
    <property type="match status" value="1"/>
</dbReference>
<keyword evidence="5" id="KW-0399">Innate immunity</keyword>
<evidence type="ECO:0000313" key="17">
    <source>
        <dbReference type="EMBL" id="KAJ8960796.1"/>
    </source>
</evidence>
<keyword evidence="9" id="KW-0805">Transcription regulation</keyword>
<feature type="compositionally biased region" description="Basic residues" evidence="15">
    <location>
        <begin position="180"/>
        <end position="193"/>
    </location>
</feature>
<keyword evidence="18" id="KW-1185">Reference proteome</keyword>
<accession>A0AAV8ZB39</accession>
<protein>
    <recommendedName>
        <fullName evidence="3">Polyglutamine-binding protein 1</fullName>
    </recommendedName>
    <alternativeName>
        <fullName evidence="13">Polyglutamine tract-binding protein 1</fullName>
    </alternativeName>
</protein>
<feature type="compositionally biased region" description="Basic and acidic residues" evidence="15">
    <location>
        <begin position="169"/>
        <end position="179"/>
    </location>
</feature>
<dbReference type="SUPFAM" id="SSF51045">
    <property type="entry name" value="WW domain"/>
    <property type="match status" value="1"/>
</dbReference>
<evidence type="ECO:0000256" key="7">
    <source>
        <dbReference type="ARBA" id="ARBA00022737"/>
    </source>
</evidence>
<evidence type="ECO:0000256" key="5">
    <source>
        <dbReference type="ARBA" id="ARBA00022588"/>
    </source>
</evidence>
<dbReference type="AlphaFoldDB" id="A0AAV8ZB39"/>
<proteinExistence type="predicted"/>
<dbReference type="PROSITE" id="PS50020">
    <property type="entry name" value="WW_DOMAIN_2"/>
    <property type="match status" value="1"/>
</dbReference>
<organism evidence="17 18">
    <name type="scientific">Aromia moschata</name>
    <dbReference type="NCBI Taxonomy" id="1265417"/>
    <lineage>
        <taxon>Eukaryota</taxon>
        <taxon>Metazoa</taxon>
        <taxon>Ecdysozoa</taxon>
        <taxon>Arthropoda</taxon>
        <taxon>Hexapoda</taxon>
        <taxon>Insecta</taxon>
        <taxon>Pterygota</taxon>
        <taxon>Neoptera</taxon>
        <taxon>Endopterygota</taxon>
        <taxon>Coleoptera</taxon>
        <taxon>Polyphaga</taxon>
        <taxon>Cucujiformia</taxon>
        <taxon>Chrysomeloidea</taxon>
        <taxon>Cerambycidae</taxon>
        <taxon>Cerambycinae</taxon>
        <taxon>Callichromatini</taxon>
        <taxon>Aromia</taxon>
    </lineage>
</organism>
<comment type="subunit">
    <text evidence="14">Interacts with POU3F2/Brn-2, ATXN1, TXNL4A, HTT and AR. Interaction with ATXN1 correlates positively with the length of the polyglutamine tract. Interacts with RNA polymerase II large subunit in a phosphorylation-dependent manner. Forms a ternary complex with ATXN1 mutant and phosphorylated RNA polymerase II. Interacts (via C-terminus) with TXNL4A and CD2BP2. Interacts (via WW domain) with ATN1 and SF3B1, and may interact with additional splice factors. Interacts (via WW domain) with WBP11; Leading to reduce interaction between PQBP1 and TXNL4A. Interacts with CAPRIN1. Interacts with DDX1. Interacts with SFPQ. Interacts with KHSRP.</text>
</comment>
<gene>
    <name evidence="17" type="ORF">NQ318_020092</name>
</gene>
<dbReference type="Proteomes" id="UP001162162">
    <property type="component" value="Unassembled WGS sequence"/>
</dbReference>
<evidence type="ECO:0000256" key="8">
    <source>
        <dbReference type="ARBA" id="ARBA00022859"/>
    </source>
</evidence>
<sequence>MPLPPALAAKLSKRGIITPKQKPEQIKKQDFKGLSTCPNKSNVYHECNYWCETHWKGVPTPDPKYVRNMQKLLVKFPLPNNWTEIFDKGVGRYYYWNMENDLVSWLPPKHPKSVKCQSAAKLRENRLKMKEREERLEREKDKDKDKDRDRDRERESEEEDRTHRNKHSDRRDRDRERDDRRHRRDDRHRGKKSRRDEIDPMDPAAYSDVPQGTWSDGLESNKTRADNTASGVLYQQRPYPAPGEVLAANKEKSKKK</sequence>
<dbReference type="SMART" id="SM00456">
    <property type="entry name" value="WW"/>
    <property type="match status" value="1"/>
</dbReference>
<evidence type="ECO:0000256" key="1">
    <source>
        <dbReference type="ARBA" id="ARBA00004324"/>
    </source>
</evidence>
<comment type="caution">
    <text evidence="17">The sequence shown here is derived from an EMBL/GenBank/DDBJ whole genome shotgun (WGS) entry which is preliminary data.</text>
</comment>